<dbReference type="AlphaFoldDB" id="K2H8X5"/>
<protein>
    <submittedName>
        <fullName evidence="1">Uncharacterized protein</fullName>
    </submittedName>
</protein>
<proteinExistence type="predicted"/>
<sequence>MAERALKLVGDAAPRPCPAIDRDLLDVLRRAALVGQARPRSDLFRACALLSTTPCRTRASFVEALLGTLAQGLDRRPVFYRPGSDETSFDERWILALVAAIRGGDGHSTDFLIRSRIAHPARRLVTFLVSGIACASDSPIPQNERQSHG</sequence>
<keyword evidence="2" id="KW-1185">Reference proteome</keyword>
<reference evidence="1 2" key="1">
    <citation type="journal article" date="2012" name="J. Bacteriol.">
        <title>Draft Genome Sequence of Oceaniovalibus guishaninsula JLT2003T.</title>
        <authorList>
            <person name="Tang K."/>
            <person name="Liu K."/>
            <person name="Jiao N."/>
        </authorList>
    </citation>
    <scope>NUCLEOTIDE SEQUENCE [LARGE SCALE GENOMIC DNA]</scope>
    <source>
        <strain evidence="1 2">JLT2003</strain>
    </source>
</reference>
<dbReference type="STRING" id="1231392.OCGS_2009"/>
<accession>K2H8X5</accession>
<dbReference type="Proteomes" id="UP000006765">
    <property type="component" value="Unassembled WGS sequence"/>
</dbReference>
<dbReference type="RefSeq" id="WP_007427161.1">
    <property type="nucleotide sequence ID" value="NZ_AMGO01000046.1"/>
</dbReference>
<name>K2H8X5_9RHOB</name>
<comment type="caution">
    <text evidence="1">The sequence shown here is derived from an EMBL/GenBank/DDBJ whole genome shotgun (WGS) entry which is preliminary data.</text>
</comment>
<dbReference type="EMBL" id="AMGO01000046">
    <property type="protein sequence ID" value="EKE44028.1"/>
    <property type="molecule type" value="Genomic_DNA"/>
</dbReference>
<organism evidence="1 2">
    <name type="scientific">Oceaniovalibus guishaninsula JLT2003</name>
    <dbReference type="NCBI Taxonomy" id="1231392"/>
    <lineage>
        <taxon>Bacteria</taxon>
        <taxon>Pseudomonadati</taxon>
        <taxon>Pseudomonadota</taxon>
        <taxon>Alphaproteobacteria</taxon>
        <taxon>Rhodobacterales</taxon>
        <taxon>Roseobacteraceae</taxon>
        <taxon>Oceaniovalibus</taxon>
    </lineage>
</organism>
<evidence type="ECO:0000313" key="2">
    <source>
        <dbReference type="Proteomes" id="UP000006765"/>
    </source>
</evidence>
<dbReference type="OrthoDB" id="7854136at2"/>
<evidence type="ECO:0000313" key="1">
    <source>
        <dbReference type="EMBL" id="EKE44028.1"/>
    </source>
</evidence>
<gene>
    <name evidence="1" type="ORF">OCGS_2009</name>
</gene>
<dbReference type="eggNOG" id="ENOG50336MH">
    <property type="taxonomic scope" value="Bacteria"/>
</dbReference>